<gene>
    <name evidence="1" type="ORF">E6O51_02105</name>
</gene>
<organism evidence="1 2">
    <name type="scientific">Pseudothauera rhizosphaerae</name>
    <dbReference type="NCBI Taxonomy" id="2565932"/>
    <lineage>
        <taxon>Bacteria</taxon>
        <taxon>Pseudomonadati</taxon>
        <taxon>Pseudomonadota</taxon>
        <taxon>Betaproteobacteria</taxon>
        <taxon>Rhodocyclales</taxon>
        <taxon>Zoogloeaceae</taxon>
        <taxon>Pseudothauera</taxon>
    </lineage>
</organism>
<dbReference type="InterPro" id="IPR027417">
    <property type="entry name" value="P-loop_NTPase"/>
</dbReference>
<name>A0A4S4AVU3_9RHOO</name>
<dbReference type="AlphaFoldDB" id="A0A4S4AVU3"/>
<comment type="caution">
    <text evidence="1">The sequence shown here is derived from an EMBL/GenBank/DDBJ whole genome shotgun (WGS) entry which is preliminary data.</text>
</comment>
<reference evidence="1 2" key="1">
    <citation type="submission" date="2019-04" db="EMBL/GenBank/DDBJ databases">
        <title>Azoarcus rhizosphaerae sp. nov. isolated from rhizosphere of Ficus religiosa.</title>
        <authorList>
            <person name="Lin S.-Y."/>
            <person name="Hameed A."/>
            <person name="Hsu Y.-H."/>
            <person name="Young C.-C."/>
        </authorList>
    </citation>
    <scope>NUCLEOTIDE SEQUENCE [LARGE SCALE GENOMIC DNA]</scope>
    <source>
        <strain evidence="1 2">CC-YHH848</strain>
    </source>
</reference>
<dbReference type="OrthoDB" id="9791543at2"/>
<proteinExistence type="predicted"/>
<keyword evidence="2" id="KW-1185">Reference proteome</keyword>
<protein>
    <recommendedName>
        <fullName evidence="3">NadR/Ttd14 AAA domain-containing protein</fullName>
    </recommendedName>
</protein>
<evidence type="ECO:0000313" key="1">
    <source>
        <dbReference type="EMBL" id="THF64140.1"/>
    </source>
</evidence>
<evidence type="ECO:0008006" key="3">
    <source>
        <dbReference type="Google" id="ProtNLM"/>
    </source>
</evidence>
<evidence type="ECO:0000313" key="2">
    <source>
        <dbReference type="Proteomes" id="UP000307956"/>
    </source>
</evidence>
<sequence length="235" mass="26568">MEATDQMHALGSMTLRNLEFIGPSGVGKTTLASLAVNHLPPCWITKKQAKFFLEGFTENITQTEHEAAFLRALLDAKDKSITRSFSSDIHKRKKLMDFFRAELLLDHAILSVLENYRVFSDDGISHNFGVELLAYSDDTGLQSFFSRRDIVHLTASAETILDHLKKRNEQSPNALNDWYGYYHGNLEALTEIVCSSIRRSIETSKLAERFGSRVLQLNAGEGLDANKQRVLEFIE</sequence>
<accession>A0A4S4AVU3</accession>
<dbReference type="Gene3D" id="3.40.50.300">
    <property type="entry name" value="P-loop containing nucleotide triphosphate hydrolases"/>
    <property type="match status" value="1"/>
</dbReference>
<dbReference type="SUPFAM" id="SSF52540">
    <property type="entry name" value="P-loop containing nucleoside triphosphate hydrolases"/>
    <property type="match status" value="1"/>
</dbReference>
<dbReference type="EMBL" id="SSOD01000002">
    <property type="protein sequence ID" value="THF64140.1"/>
    <property type="molecule type" value="Genomic_DNA"/>
</dbReference>
<dbReference type="Proteomes" id="UP000307956">
    <property type="component" value="Unassembled WGS sequence"/>
</dbReference>
<dbReference type="RefSeq" id="WP_136383331.1">
    <property type="nucleotide sequence ID" value="NZ_SSOD01000002.1"/>
</dbReference>